<name>A0A841N580_9FLAO</name>
<dbReference type="Proteomes" id="UP000589738">
    <property type="component" value="Unassembled WGS sequence"/>
</dbReference>
<sequence>MDWKINYSSQSKWQNVVDIYETILKNEFYDTDYWYSVGSTDVSFKLSLFTKEDWEKLKEDIVNWKSNQIEILSLILTSDKDRFELTDIKSFQSLKSECYSYLLIICNDDLFTDLIDSIDFIKFNNNKDSEILNEIKFRLLKLKDSPLIQNNNSNHFLYTQTRFENFMQLVNDEIEKADDNSSYVQ</sequence>
<accession>A0A841N580</accession>
<gene>
    <name evidence="1" type="ORF">HNP36_001326</name>
</gene>
<proteinExistence type="predicted"/>
<protein>
    <submittedName>
        <fullName evidence="1">Uncharacterized protein</fullName>
    </submittedName>
</protein>
<reference evidence="1 2" key="1">
    <citation type="submission" date="2020-08" db="EMBL/GenBank/DDBJ databases">
        <title>Functional genomics of gut bacteria from endangered species of beetles.</title>
        <authorList>
            <person name="Carlos-Shanley C."/>
        </authorList>
    </citation>
    <scope>NUCLEOTIDE SEQUENCE [LARGE SCALE GENOMIC DNA]</scope>
    <source>
        <strain evidence="1 2">S00136</strain>
    </source>
</reference>
<dbReference type="RefSeq" id="WP_184159196.1">
    <property type="nucleotide sequence ID" value="NZ_JACHLC010000001.1"/>
</dbReference>
<keyword evidence="2" id="KW-1185">Reference proteome</keyword>
<dbReference type="EMBL" id="JACHLC010000001">
    <property type="protein sequence ID" value="MBB6370273.1"/>
    <property type="molecule type" value="Genomic_DNA"/>
</dbReference>
<dbReference type="AlphaFoldDB" id="A0A841N580"/>
<evidence type="ECO:0000313" key="1">
    <source>
        <dbReference type="EMBL" id="MBB6370273.1"/>
    </source>
</evidence>
<comment type="caution">
    <text evidence="1">The sequence shown here is derived from an EMBL/GenBank/DDBJ whole genome shotgun (WGS) entry which is preliminary data.</text>
</comment>
<evidence type="ECO:0000313" key="2">
    <source>
        <dbReference type="Proteomes" id="UP000589738"/>
    </source>
</evidence>
<organism evidence="1 2">
    <name type="scientific">Chryseobacterium shigense</name>
    <dbReference type="NCBI Taxonomy" id="297244"/>
    <lineage>
        <taxon>Bacteria</taxon>
        <taxon>Pseudomonadati</taxon>
        <taxon>Bacteroidota</taxon>
        <taxon>Flavobacteriia</taxon>
        <taxon>Flavobacteriales</taxon>
        <taxon>Weeksellaceae</taxon>
        <taxon>Chryseobacterium group</taxon>
        <taxon>Chryseobacterium</taxon>
    </lineage>
</organism>